<keyword evidence="3" id="KW-0472">Membrane</keyword>
<feature type="transmembrane region" description="Helical" evidence="3">
    <location>
        <begin position="634"/>
        <end position="653"/>
    </location>
</feature>
<feature type="compositionally biased region" description="Low complexity" evidence="2">
    <location>
        <begin position="17"/>
        <end position="34"/>
    </location>
</feature>
<protein>
    <recommendedName>
        <fullName evidence="4">J domain-containing protein</fullName>
    </recommendedName>
</protein>
<dbReference type="PROSITE" id="PS50076">
    <property type="entry name" value="DNAJ_2"/>
    <property type="match status" value="1"/>
</dbReference>
<dbReference type="Pfam" id="PF00226">
    <property type="entry name" value="DnaJ"/>
    <property type="match status" value="1"/>
</dbReference>
<evidence type="ECO:0000313" key="6">
    <source>
        <dbReference type="Proteomes" id="UP001498421"/>
    </source>
</evidence>
<dbReference type="SMART" id="SM00271">
    <property type="entry name" value="DnaJ"/>
    <property type="match status" value="1"/>
</dbReference>
<feature type="compositionally biased region" description="Low complexity" evidence="2">
    <location>
        <begin position="42"/>
        <end position="53"/>
    </location>
</feature>
<keyword evidence="1" id="KW-0143">Chaperone</keyword>
<proteinExistence type="predicted"/>
<evidence type="ECO:0000256" key="3">
    <source>
        <dbReference type="SAM" id="Phobius"/>
    </source>
</evidence>
<dbReference type="EMBL" id="JAZAVK010000031">
    <property type="protein sequence ID" value="KAK7429198.1"/>
    <property type="molecule type" value="Genomic_DNA"/>
</dbReference>
<dbReference type="PANTHER" id="PTHR44157">
    <property type="entry name" value="DNAJ HOMOLOG SUBFAMILY C MEMBER 11"/>
    <property type="match status" value="1"/>
</dbReference>
<dbReference type="PANTHER" id="PTHR44157:SF1">
    <property type="entry name" value="DNAJ HOMOLOG SUBFAMILY C MEMBER 11"/>
    <property type="match status" value="1"/>
</dbReference>
<keyword evidence="6" id="KW-1185">Reference proteome</keyword>
<reference evidence="5 6" key="1">
    <citation type="journal article" date="2025" name="Microbiol. Resour. Announc.">
        <title>Draft genome sequences for Neonectria magnoliae and Neonectria punicea, canker pathogens of Liriodendron tulipifera and Acer saccharum in West Virginia.</title>
        <authorList>
            <person name="Petronek H.M."/>
            <person name="Kasson M.T."/>
            <person name="Metheny A.M."/>
            <person name="Stauder C.M."/>
            <person name="Lovett B."/>
            <person name="Lynch S.C."/>
            <person name="Garnas J.R."/>
            <person name="Kasson L.R."/>
            <person name="Stajich J.E."/>
        </authorList>
    </citation>
    <scope>NUCLEOTIDE SEQUENCE [LARGE SCALE GENOMIC DNA]</scope>
    <source>
        <strain evidence="5 6">NRRL 64651</strain>
    </source>
</reference>
<feature type="region of interest" description="Disordered" evidence="2">
    <location>
        <begin position="1"/>
        <end position="53"/>
    </location>
</feature>
<keyword evidence="3" id="KW-1133">Transmembrane helix</keyword>
<dbReference type="SUPFAM" id="SSF46565">
    <property type="entry name" value="Chaperone J-domain"/>
    <property type="match status" value="1"/>
</dbReference>
<dbReference type="CDD" id="cd06257">
    <property type="entry name" value="DnaJ"/>
    <property type="match status" value="1"/>
</dbReference>
<gene>
    <name evidence="5" type="ORF">QQZ08_004208</name>
</gene>
<organism evidence="5 6">
    <name type="scientific">Neonectria magnoliae</name>
    <dbReference type="NCBI Taxonomy" id="2732573"/>
    <lineage>
        <taxon>Eukaryota</taxon>
        <taxon>Fungi</taxon>
        <taxon>Dikarya</taxon>
        <taxon>Ascomycota</taxon>
        <taxon>Pezizomycotina</taxon>
        <taxon>Sordariomycetes</taxon>
        <taxon>Hypocreomycetidae</taxon>
        <taxon>Hypocreales</taxon>
        <taxon>Nectriaceae</taxon>
        <taxon>Neonectria</taxon>
    </lineage>
</organism>
<accession>A0ABR1I8L4</accession>
<evidence type="ECO:0000313" key="5">
    <source>
        <dbReference type="EMBL" id="KAK7429198.1"/>
    </source>
</evidence>
<feature type="region of interest" description="Disordered" evidence="2">
    <location>
        <begin position="484"/>
        <end position="511"/>
    </location>
</feature>
<keyword evidence="3" id="KW-0812">Transmembrane</keyword>
<feature type="compositionally biased region" description="Basic residues" evidence="2">
    <location>
        <begin position="1"/>
        <end position="11"/>
    </location>
</feature>
<evidence type="ECO:0000256" key="2">
    <source>
        <dbReference type="SAM" id="MobiDB-lite"/>
    </source>
</evidence>
<dbReference type="Proteomes" id="UP001498421">
    <property type="component" value="Unassembled WGS sequence"/>
</dbReference>
<sequence>MADSSRHRRGSLRVPRVRPGAGASRASSVRSSGAFDDLRLPSGAPASSSSSSAHNLRAASSRFSLNDQFAATRQEYELWDDDASSIFERVTNASEAGDADRALVASVDGPASGPELDYYEILCLPRDAGDLSQDRIRRAYNRLFLLFYPDSYPEHLRPIARQQFLRAQEAFEALIDPARRAQYDLVRFLQADDSASSSYEASFKEAVRNRLQNGIQTSSDLGIRLDATRTRGRRGKSSWQGGPSQLKLLDFALSQSISVDIPALRGVLQPQVSRLERLAATKEKHQEAVEGLSQPSIEVAIPTLTVSGSVYGVTGDLFMPTGLLYDRYQPLLPLTIPRNRLIQLIENKLSPLVALRYRQEILNRAPASSPDKVRWIKTVVEAEMDILPEFSTTSRAYHHIILPQFTEPTVLEASVQSSRHVPRTPPRVVLGIRQNIYHGTAFARADSGDWALGVSESGRFFGDFSKMNPNTFSADSSLKTTPSFELGFRTGPPERTSVPGSSDAPSSQRGIRGLDNEIDACREGTWAVSAAATPSSVGGFVRYSKNLSLPALLPSSEPSSPSSARVEVELCSNSFQDRYLALRNLWSVGRFARLGLEVGVSLHSLHLSVYWSRLGQRISVPLLIAPQALFSPGIFFWAGALPFAGLAAVQLAVHQRRGRRTKPGSRDRRPARPDLPGSTAHVAVARSRYEADNVTVLLAQPVEARQKRQIALGGLVIMSAKYGVPNTNGDLAGEHVADVTIALAALIDDSSSNSGPPLVIPSSVCKSRIPGFWDPAPDLDKTLRVQYNYKGVEAVADFRVGEEVVLPPSPPTKS</sequence>
<evidence type="ECO:0000259" key="4">
    <source>
        <dbReference type="PROSITE" id="PS50076"/>
    </source>
</evidence>
<dbReference type="InterPro" id="IPR052243">
    <property type="entry name" value="Mito_inner_membrane_organizer"/>
</dbReference>
<name>A0ABR1I8L4_9HYPO</name>
<dbReference type="Gene3D" id="1.10.287.110">
    <property type="entry name" value="DnaJ domain"/>
    <property type="match status" value="1"/>
</dbReference>
<comment type="caution">
    <text evidence="5">The sequence shown here is derived from an EMBL/GenBank/DDBJ whole genome shotgun (WGS) entry which is preliminary data.</text>
</comment>
<dbReference type="InterPro" id="IPR001623">
    <property type="entry name" value="DnaJ_domain"/>
</dbReference>
<dbReference type="InterPro" id="IPR024586">
    <property type="entry name" value="DnaJ-like_C11_C"/>
</dbReference>
<evidence type="ECO:0000256" key="1">
    <source>
        <dbReference type="ARBA" id="ARBA00023186"/>
    </source>
</evidence>
<feature type="compositionally biased region" description="Polar residues" evidence="2">
    <location>
        <begin position="498"/>
        <end position="509"/>
    </location>
</feature>
<dbReference type="InterPro" id="IPR036869">
    <property type="entry name" value="J_dom_sf"/>
</dbReference>
<feature type="domain" description="J" evidence="4">
    <location>
        <begin position="117"/>
        <end position="187"/>
    </location>
</feature>
<dbReference type="Pfam" id="PF11875">
    <property type="entry name" value="DnaJ-like_C11_C"/>
    <property type="match status" value="1"/>
</dbReference>
<feature type="region of interest" description="Disordered" evidence="2">
    <location>
        <begin position="657"/>
        <end position="679"/>
    </location>
</feature>